<sequence length="463" mass="47482">MHDSPSRRTDTPSRTTPQGDDPTEARGFAAYRRVLAVRGMPSLYLVGVLARLPHVGGGLALTLYVVEGLGRGYLAAGLVTAALTVGIALGSPWRGRLVDRVGLRRALVPSIVSMPVLWTAAAFSPYPVLLPVALLAGLLAVPVFTVVRQAIGVIVPVHSRRAGFALDSVLVEASFVAGPPLVVVAVTQVGPEVALVAIGIGESLAGLVLAWLNPRLRDDPGAVTDVHSPDVQAPGGTATDGTLTQGEAVTTTRGGDRPARRRLLPRWMTPGLLAMYACSFGTAFVLSGSEVGVIAVLRGLDQVEFIAWVFAVWGLASGAGGLVYGAMRRGASSPLVLLAWLSLATLPLALATTPLLLLVLVVPAGVLVAPVLSASADGVSRRTEDRNRGEAMGWHGTATTAGFSLGAPLAGAMADSVAPWTAFVLVATVSGVLSLVGLGVLRRHRGRVAAGAAAGTAVSAPVR</sequence>
<feature type="transmembrane region" description="Helical" evidence="2">
    <location>
        <begin position="305"/>
        <end position="324"/>
    </location>
</feature>
<keyword evidence="4" id="KW-1185">Reference proteome</keyword>
<organism evidence="3 4">
    <name type="scientific">Aquipuribacter hungaricus</name>
    <dbReference type="NCBI Taxonomy" id="545624"/>
    <lineage>
        <taxon>Bacteria</taxon>
        <taxon>Bacillati</taxon>
        <taxon>Actinomycetota</taxon>
        <taxon>Actinomycetes</taxon>
        <taxon>Micrococcales</taxon>
        <taxon>Intrasporangiaceae</taxon>
        <taxon>Aquipuribacter</taxon>
    </lineage>
</organism>
<feature type="compositionally biased region" description="Basic and acidic residues" evidence="1">
    <location>
        <begin position="1"/>
        <end position="11"/>
    </location>
</feature>
<evidence type="ECO:0000256" key="1">
    <source>
        <dbReference type="SAM" id="MobiDB-lite"/>
    </source>
</evidence>
<evidence type="ECO:0000256" key="2">
    <source>
        <dbReference type="SAM" id="Phobius"/>
    </source>
</evidence>
<feature type="transmembrane region" description="Helical" evidence="2">
    <location>
        <begin position="267"/>
        <end position="285"/>
    </location>
</feature>
<name>A0ABV7WLQ2_9MICO</name>
<dbReference type="InterPro" id="IPR036259">
    <property type="entry name" value="MFS_trans_sf"/>
</dbReference>
<proteinExistence type="predicted"/>
<dbReference type="PANTHER" id="PTHR23542:SF1">
    <property type="entry name" value="MAJOR FACILITATOR SUPERFAMILY (MFS) PROFILE DOMAIN-CONTAINING PROTEIN"/>
    <property type="match status" value="1"/>
</dbReference>
<keyword evidence="2" id="KW-1133">Transmembrane helix</keyword>
<protein>
    <submittedName>
        <fullName evidence="3">MFS transporter</fullName>
    </submittedName>
</protein>
<evidence type="ECO:0000313" key="4">
    <source>
        <dbReference type="Proteomes" id="UP001595685"/>
    </source>
</evidence>
<accession>A0ABV7WLQ2</accession>
<evidence type="ECO:0000313" key="3">
    <source>
        <dbReference type="EMBL" id="MFC3690302.1"/>
    </source>
</evidence>
<keyword evidence="2" id="KW-0472">Membrane</keyword>
<keyword evidence="2" id="KW-0812">Transmembrane</keyword>
<dbReference type="Gene3D" id="1.20.1250.20">
    <property type="entry name" value="MFS general substrate transporter like domains"/>
    <property type="match status" value="2"/>
</dbReference>
<feature type="transmembrane region" description="Helical" evidence="2">
    <location>
        <begin position="106"/>
        <end position="126"/>
    </location>
</feature>
<feature type="transmembrane region" description="Helical" evidence="2">
    <location>
        <begin position="331"/>
        <end position="350"/>
    </location>
</feature>
<dbReference type="PANTHER" id="PTHR23542">
    <property type="match status" value="1"/>
</dbReference>
<feature type="transmembrane region" description="Helical" evidence="2">
    <location>
        <begin position="193"/>
        <end position="212"/>
    </location>
</feature>
<gene>
    <name evidence="3" type="ORF">ACFOLH_18295</name>
</gene>
<feature type="transmembrane region" description="Helical" evidence="2">
    <location>
        <begin position="72"/>
        <end position="94"/>
    </location>
</feature>
<dbReference type="EMBL" id="JBHRWW010000020">
    <property type="protein sequence ID" value="MFC3690302.1"/>
    <property type="molecule type" value="Genomic_DNA"/>
</dbReference>
<feature type="transmembrane region" description="Helical" evidence="2">
    <location>
        <begin position="420"/>
        <end position="441"/>
    </location>
</feature>
<feature type="transmembrane region" description="Helical" evidence="2">
    <location>
        <begin position="169"/>
        <end position="187"/>
    </location>
</feature>
<dbReference type="Pfam" id="PF07690">
    <property type="entry name" value="MFS_1"/>
    <property type="match status" value="2"/>
</dbReference>
<feature type="transmembrane region" description="Helical" evidence="2">
    <location>
        <begin position="391"/>
        <end position="414"/>
    </location>
</feature>
<dbReference type="SUPFAM" id="SSF103473">
    <property type="entry name" value="MFS general substrate transporter"/>
    <property type="match status" value="1"/>
</dbReference>
<feature type="transmembrane region" description="Helical" evidence="2">
    <location>
        <begin position="356"/>
        <end position="379"/>
    </location>
</feature>
<dbReference type="Proteomes" id="UP001595685">
    <property type="component" value="Unassembled WGS sequence"/>
</dbReference>
<feature type="region of interest" description="Disordered" evidence="1">
    <location>
        <begin position="1"/>
        <end position="24"/>
    </location>
</feature>
<dbReference type="RefSeq" id="WP_340293234.1">
    <property type="nucleotide sequence ID" value="NZ_JBBEOI010000100.1"/>
</dbReference>
<feature type="transmembrane region" description="Helical" evidence="2">
    <location>
        <begin position="132"/>
        <end position="157"/>
    </location>
</feature>
<feature type="transmembrane region" description="Helical" evidence="2">
    <location>
        <begin position="42"/>
        <end position="66"/>
    </location>
</feature>
<reference evidence="4" key="1">
    <citation type="journal article" date="2019" name="Int. J. Syst. Evol. Microbiol.">
        <title>The Global Catalogue of Microorganisms (GCM) 10K type strain sequencing project: providing services to taxonomists for standard genome sequencing and annotation.</title>
        <authorList>
            <consortium name="The Broad Institute Genomics Platform"/>
            <consortium name="The Broad Institute Genome Sequencing Center for Infectious Disease"/>
            <person name="Wu L."/>
            <person name="Ma J."/>
        </authorList>
    </citation>
    <scope>NUCLEOTIDE SEQUENCE [LARGE SCALE GENOMIC DNA]</scope>
    <source>
        <strain evidence="4">NCAIM B.02333</strain>
    </source>
</reference>
<dbReference type="InterPro" id="IPR011701">
    <property type="entry name" value="MFS"/>
</dbReference>
<comment type="caution">
    <text evidence="3">The sequence shown here is derived from an EMBL/GenBank/DDBJ whole genome shotgun (WGS) entry which is preliminary data.</text>
</comment>